<dbReference type="InterPro" id="IPR004045">
    <property type="entry name" value="Glutathione_S-Trfase_N"/>
</dbReference>
<dbReference type="SFLD" id="SFLDS00019">
    <property type="entry name" value="Glutathione_Transferase_(cytos"/>
    <property type="match status" value="1"/>
</dbReference>
<dbReference type="GO" id="GO:0006749">
    <property type="term" value="P:glutathione metabolic process"/>
    <property type="evidence" value="ECO:0007669"/>
    <property type="project" value="TreeGrafter"/>
</dbReference>
<dbReference type="InterPro" id="IPR010987">
    <property type="entry name" value="Glutathione-S-Trfase_C-like"/>
</dbReference>
<dbReference type="AlphaFoldDB" id="A0A1X6NJY5"/>
<reference evidence="4 5" key="1">
    <citation type="submission" date="2017-03" db="EMBL/GenBank/DDBJ databases">
        <title>WGS assembly of Porphyra umbilicalis.</title>
        <authorList>
            <person name="Brawley S.H."/>
            <person name="Blouin N.A."/>
            <person name="Ficko-Blean E."/>
            <person name="Wheeler G.L."/>
            <person name="Lohr M."/>
            <person name="Goodson H.V."/>
            <person name="Jenkins J.W."/>
            <person name="Blaby-Haas C.E."/>
            <person name="Helliwell K.E."/>
            <person name="Chan C."/>
            <person name="Marriage T."/>
            <person name="Bhattacharya D."/>
            <person name="Klein A.S."/>
            <person name="Badis Y."/>
            <person name="Brodie J."/>
            <person name="Cao Y."/>
            <person name="Collen J."/>
            <person name="Dittami S.M."/>
            <person name="Gachon C.M."/>
            <person name="Green B.R."/>
            <person name="Karpowicz S."/>
            <person name="Kim J.W."/>
            <person name="Kudahl U."/>
            <person name="Lin S."/>
            <person name="Michel G."/>
            <person name="Mittag M."/>
            <person name="Olson B.J."/>
            <person name="Pangilinan J."/>
            <person name="Peng Y."/>
            <person name="Qiu H."/>
            <person name="Shu S."/>
            <person name="Singer J.T."/>
            <person name="Smith A.G."/>
            <person name="Sprecher B.N."/>
            <person name="Wagner V."/>
            <person name="Wang W."/>
            <person name="Wang Z.-Y."/>
            <person name="Yan J."/>
            <person name="Yarish C."/>
            <person name="Zoeuner-Riek S."/>
            <person name="Zhuang Y."/>
            <person name="Zou Y."/>
            <person name="Lindquist E.A."/>
            <person name="Grimwood J."/>
            <person name="Barry K."/>
            <person name="Rokhsar D.S."/>
            <person name="Schmutz J."/>
            <person name="Stiller J.W."/>
            <person name="Grossman A.R."/>
            <person name="Prochnik S.E."/>
        </authorList>
    </citation>
    <scope>NUCLEOTIDE SEQUENCE [LARGE SCALE GENOMIC DNA]</scope>
    <source>
        <strain evidence="4">4086291</strain>
    </source>
</reference>
<dbReference type="Pfam" id="PF13409">
    <property type="entry name" value="GST_N_2"/>
    <property type="match status" value="1"/>
</dbReference>
<dbReference type="OrthoDB" id="302at2759"/>
<dbReference type="PANTHER" id="PTHR11571:SF252">
    <property type="entry name" value="GLUTATHIONE S-TRANSFERASE"/>
    <property type="match status" value="1"/>
</dbReference>
<gene>
    <name evidence="4" type="ORF">BU14_2175s0001</name>
</gene>
<dbReference type="PROSITE" id="PS50405">
    <property type="entry name" value="GST_CTER"/>
    <property type="match status" value="1"/>
</dbReference>
<keyword evidence="5" id="KW-1185">Reference proteome</keyword>
<evidence type="ECO:0000256" key="1">
    <source>
        <dbReference type="SAM" id="MobiDB-lite"/>
    </source>
</evidence>
<dbReference type="SUPFAM" id="SSF47616">
    <property type="entry name" value="GST C-terminal domain-like"/>
    <property type="match status" value="1"/>
</dbReference>
<evidence type="ECO:0008006" key="6">
    <source>
        <dbReference type="Google" id="ProtNLM"/>
    </source>
</evidence>
<dbReference type="InterPro" id="IPR036249">
    <property type="entry name" value="Thioredoxin-like_sf"/>
</dbReference>
<dbReference type="Gene3D" id="3.40.30.10">
    <property type="entry name" value="Glutaredoxin"/>
    <property type="match status" value="1"/>
</dbReference>
<dbReference type="PROSITE" id="PS50404">
    <property type="entry name" value="GST_NTER"/>
    <property type="match status" value="1"/>
</dbReference>
<name>A0A1X6NJY5_PORUM</name>
<dbReference type="GO" id="GO:0004364">
    <property type="term" value="F:glutathione transferase activity"/>
    <property type="evidence" value="ECO:0007669"/>
    <property type="project" value="TreeGrafter"/>
</dbReference>
<organism evidence="4 5">
    <name type="scientific">Porphyra umbilicalis</name>
    <name type="common">Purple laver</name>
    <name type="synonym">Red alga</name>
    <dbReference type="NCBI Taxonomy" id="2786"/>
    <lineage>
        <taxon>Eukaryota</taxon>
        <taxon>Rhodophyta</taxon>
        <taxon>Bangiophyceae</taxon>
        <taxon>Bangiales</taxon>
        <taxon>Bangiaceae</taxon>
        <taxon>Porphyra</taxon>
    </lineage>
</organism>
<evidence type="ECO:0000313" key="5">
    <source>
        <dbReference type="Proteomes" id="UP000218209"/>
    </source>
</evidence>
<feature type="compositionally biased region" description="Low complexity" evidence="1">
    <location>
        <begin position="227"/>
        <end position="241"/>
    </location>
</feature>
<evidence type="ECO:0000313" key="4">
    <source>
        <dbReference type="EMBL" id="OSX68850.1"/>
    </source>
</evidence>
<sequence>MAPSTPATMKLLYFDFPVRAEAVRLALHAGGVAFEDKRITMAEWPALKAGTPRGQIPTLTLPDGTVLTESLAILRYAGASGSPRLYPADPLAAVRVDEAVDILNDVLGALTKTFGKPVDVQKKMGEELLAADGAAGKAFAWVEATLAQRNSLYIVGDSMTIAECMLKTVADWVTVDLAGGAFASALAAYPAVVKIVALTSSVAAIKKYEAGRKNAVKTSTKASTKVSAKADASTTSDSTASKARRTSVVHETVGRVKGRLFAACFRPSVESQ</sequence>
<dbReference type="InterPro" id="IPR040079">
    <property type="entry name" value="Glutathione_S-Trfase"/>
</dbReference>
<protein>
    <recommendedName>
        <fullName evidence="6">GST N-terminal domain-containing protein</fullName>
    </recommendedName>
</protein>
<evidence type="ECO:0000259" key="3">
    <source>
        <dbReference type="PROSITE" id="PS50405"/>
    </source>
</evidence>
<dbReference type="Gene3D" id="1.20.1050.10">
    <property type="match status" value="1"/>
</dbReference>
<dbReference type="PANTHER" id="PTHR11571">
    <property type="entry name" value="GLUTATHIONE S-TRANSFERASE"/>
    <property type="match status" value="1"/>
</dbReference>
<dbReference type="CDD" id="cd03039">
    <property type="entry name" value="GST_N_Sigma_like"/>
    <property type="match status" value="1"/>
</dbReference>
<dbReference type="InterPro" id="IPR050213">
    <property type="entry name" value="GST_superfamily"/>
</dbReference>
<dbReference type="SUPFAM" id="SSF52833">
    <property type="entry name" value="Thioredoxin-like"/>
    <property type="match status" value="1"/>
</dbReference>
<dbReference type="Pfam" id="PF14497">
    <property type="entry name" value="GST_C_3"/>
    <property type="match status" value="1"/>
</dbReference>
<dbReference type="EMBL" id="KV920024">
    <property type="protein sequence ID" value="OSX68850.1"/>
    <property type="molecule type" value="Genomic_DNA"/>
</dbReference>
<feature type="domain" description="GST C-terminal" evidence="3">
    <location>
        <begin position="89"/>
        <end position="220"/>
    </location>
</feature>
<evidence type="ECO:0000259" key="2">
    <source>
        <dbReference type="PROSITE" id="PS50404"/>
    </source>
</evidence>
<feature type="domain" description="GST N-terminal" evidence="2">
    <location>
        <begin position="7"/>
        <end position="85"/>
    </location>
</feature>
<proteinExistence type="predicted"/>
<dbReference type="InterPro" id="IPR036282">
    <property type="entry name" value="Glutathione-S-Trfase_C_sf"/>
</dbReference>
<dbReference type="Proteomes" id="UP000218209">
    <property type="component" value="Unassembled WGS sequence"/>
</dbReference>
<dbReference type="InterPro" id="IPR004046">
    <property type="entry name" value="GST_C"/>
</dbReference>
<feature type="region of interest" description="Disordered" evidence="1">
    <location>
        <begin position="227"/>
        <end position="246"/>
    </location>
</feature>
<accession>A0A1X6NJY5</accession>